<evidence type="ECO:0000313" key="3">
    <source>
        <dbReference type="EMBL" id="AWI78794.1"/>
    </source>
</evidence>
<gene>
    <name evidence="3" type="ORF">CEW87_05110</name>
</gene>
<comment type="subunit">
    <text evidence="1">Monomer in both c-di-GMP-bound and free forms.</text>
</comment>
<dbReference type="OrthoDB" id="5298508at2"/>
<organism evidence="3 4">
    <name type="scientific">Parazoarcus communis</name>
    <dbReference type="NCBI Taxonomy" id="41977"/>
    <lineage>
        <taxon>Bacteria</taxon>
        <taxon>Pseudomonadati</taxon>
        <taxon>Pseudomonadota</taxon>
        <taxon>Betaproteobacteria</taxon>
        <taxon>Rhodocyclales</taxon>
        <taxon>Zoogloeaceae</taxon>
        <taxon>Parazoarcus</taxon>
    </lineage>
</organism>
<feature type="domain" description="PilZ" evidence="2">
    <location>
        <begin position="4"/>
        <end position="102"/>
    </location>
</feature>
<keyword evidence="1" id="KW-0973">c-di-GMP</keyword>
<name>A0A2U8GZB5_9RHOO</name>
<dbReference type="PIRSF" id="PIRSF028141">
    <property type="entry name" value="C-di-GMP_BP_PA4608"/>
    <property type="match status" value="1"/>
</dbReference>
<dbReference type="InterPro" id="IPR009875">
    <property type="entry name" value="PilZ_domain"/>
</dbReference>
<dbReference type="Proteomes" id="UP000244902">
    <property type="component" value="Chromosome"/>
</dbReference>
<evidence type="ECO:0000256" key="1">
    <source>
        <dbReference type="PIRNR" id="PIRNR028141"/>
    </source>
</evidence>
<proteinExistence type="predicted"/>
<sequence>MSEQRRQYSRIRFSSGARLLVADRELNCAVLDLSLRGALLTFDGNLPALRLDERCLLEITLGDTRTVIRMEGNLAHAEGRHLGLTCREIDLDSITHLRRLLALNLGDADLLNRELAALVAGA</sequence>
<dbReference type="InterPro" id="IPR027021">
    <property type="entry name" value="C-di-GMP_BP_PA4608"/>
</dbReference>
<accession>A0A2U8GZB5</accession>
<evidence type="ECO:0000259" key="2">
    <source>
        <dbReference type="Pfam" id="PF07238"/>
    </source>
</evidence>
<reference evidence="3 4" key="1">
    <citation type="submission" date="2017-06" db="EMBL/GenBank/DDBJ databases">
        <title>Azoarcus sp. TSNA42 complete genome sequence.</title>
        <authorList>
            <person name="Woo J.-H."/>
            <person name="Kim H.-S."/>
        </authorList>
    </citation>
    <scope>NUCLEOTIDE SEQUENCE [LARGE SCALE GENOMIC DNA]</scope>
    <source>
        <strain evidence="3 4">TSNA42</strain>
    </source>
</reference>
<keyword evidence="1" id="KW-0547">Nucleotide-binding</keyword>
<comment type="function">
    <text evidence="1">Binds the second messenger bis-(3'-5') cyclic dimeric guanosine monophosphate (c-di-GMP). Can bind two c-di-GMP molecules per monomer. May play a role in bacterial second-messenger regulated processes. Binding to c-di-GMP induces a conformational change of the C- and N-termini resulting in the exposure of a highly negative surface on one side of the protein to a possible effector protein.</text>
</comment>
<dbReference type="RefSeq" id="WP_108971733.1">
    <property type="nucleotide sequence ID" value="NZ_CP022188.1"/>
</dbReference>
<protein>
    <recommendedName>
        <fullName evidence="1">Cyclic diguanosine monophosphate-binding protein</fullName>
        <shortName evidence="1">c-di-GMP-binding protein</shortName>
    </recommendedName>
    <alternativeName>
        <fullName evidence="1">Pilz domain-containing protein</fullName>
    </alternativeName>
</protein>
<evidence type="ECO:0000313" key="4">
    <source>
        <dbReference type="Proteomes" id="UP000244902"/>
    </source>
</evidence>
<dbReference type="Pfam" id="PF07238">
    <property type="entry name" value="PilZ"/>
    <property type="match status" value="1"/>
</dbReference>
<dbReference type="EMBL" id="CP022188">
    <property type="protein sequence ID" value="AWI78794.1"/>
    <property type="molecule type" value="Genomic_DNA"/>
</dbReference>
<dbReference type="Gene3D" id="2.40.10.220">
    <property type="entry name" value="predicted glycosyltransferase like domains"/>
    <property type="match status" value="1"/>
</dbReference>
<dbReference type="SUPFAM" id="SSF141371">
    <property type="entry name" value="PilZ domain-like"/>
    <property type="match status" value="1"/>
</dbReference>
<dbReference type="GO" id="GO:0035438">
    <property type="term" value="F:cyclic-di-GMP binding"/>
    <property type="evidence" value="ECO:0007669"/>
    <property type="project" value="InterPro"/>
</dbReference>
<dbReference type="AlphaFoldDB" id="A0A2U8GZB5"/>